<dbReference type="PANTHER" id="PTHR33254">
    <property type="entry name" value="4-HYDROXY-4-METHYL-2-OXOGLUTARATE ALDOLASE 3-RELATED"/>
    <property type="match status" value="1"/>
</dbReference>
<evidence type="ECO:0000256" key="5">
    <source>
        <dbReference type="PIRSR" id="PIRSR605493-1"/>
    </source>
</evidence>
<evidence type="ECO:0000313" key="6">
    <source>
        <dbReference type="EMBL" id="MBC2777056.1"/>
    </source>
</evidence>
<feature type="binding site" evidence="5">
    <location>
        <position position="117"/>
    </location>
    <ligand>
        <name>Mg(2+)</name>
        <dbReference type="ChEBI" id="CHEBI:18420"/>
    </ligand>
</feature>
<dbReference type="Proteomes" id="UP000564378">
    <property type="component" value="Unassembled WGS sequence"/>
</dbReference>
<dbReference type="InterPro" id="IPR036704">
    <property type="entry name" value="RraA/RraA-like_sf"/>
</dbReference>
<protein>
    <recommendedName>
        <fullName evidence="2">Putative 4-hydroxy-4-methyl-2-oxoglutarate aldolase</fullName>
    </recommendedName>
    <alternativeName>
        <fullName evidence="3">Regulator of ribonuclease activity homolog</fullName>
    </alternativeName>
    <alternativeName>
        <fullName evidence="4">RraA-like protein</fullName>
    </alternativeName>
</protein>
<accession>A0A842HVD8</accession>
<dbReference type="PANTHER" id="PTHR33254:SF4">
    <property type="entry name" value="4-HYDROXY-4-METHYL-2-OXOGLUTARATE ALDOLASE 3-RELATED"/>
    <property type="match status" value="1"/>
</dbReference>
<dbReference type="InterPro" id="IPR005493">
    <property type="entry name" value="RraA/RraA-like"/>
</dbReference>
<dbReference type="GO" id="GO:0047443">
    <property type="term" value="F:4-hydroxy-4-methyl-2-oxoglutarate aldolase activity"/>
    <property type="evidence" value="ECO:0007669"/>
    <property type="project" value="TreeGrafter"/>
</dbReference>
<dbReference type="GO" id="GO:0008948">
    <property type="term" value="F:oxaloacetate decarboxylase activity"/>
    <property type="evidence" value="ECO:0007669"/>
    <property type="project" value="TreeGrafter"/>
</dbReference>
<gene>
    <name evidence="6" type="ORF">H6P80_05410</name>
</gene>
<evidence type="ECO:0000256" key="1">
    <source>
        <dbReference type="ARBA" id="ARBA00001968"/>
    </source>
</evidence>
<feature type="binding site" evidence="5">
    <location>
        <position position="116"/>
    </location>
    <ligand>
        <name>substrate</name>
    </ligand>
</feature>
<reference evidence="6 7" key="1">
    <citation type="submission" date="2020-08" db="EMBL/GenBank/DDBJ databases">
        <title>Draft genome sequence of Parasphingopyxis sp. GrpM-11.</title>
        <authorList>
            <person name="Oh J."/>
            <person name="Roh D.-H."/>
        </authorList>
    </citation>
    <scope>NUCLEOTIDE SEQUENCE [LARGE SCALE GENOMIC DNA]</scope>
    <source>
        <strain evidence="6 7">GrpM-11</strain>
    </source>
</reference>
<organism evidence="6 7">
    <name type="scientific">Parasphingopyxis marina</name>
    <dbReference type="NCBI Taxonomy" id="2761622"/>
    <lineage>
        <taxon>Bacteria</taxon>
        <taxon>Pseudomonadati</taxon>
        <taxon>Pseudomonadota</taxon>
        <taxon>Alphaproteobacteria</taxon>
        <taxon>Sphingomonadales</taxon>
        <taxon>Sphingomonadaceae</taxon>
        <taxon>Parasphingopyxis</taxon>
    </lineage>
</organism>
<name>A0A842HVD8_9SPHN</name>
<evidence type="ECO:0000256" key="2">
    <source>
        <dbReference type="ARBA" id="ARBA00016549"/>
    </source>
</evidence>
<keyword evidence="7" id="KW-1185">Reference proteome</keyword>
<proteinExistence type="predicted"/>
<comment type="caution">
    <text evidence="6">The sequence shown here is derived from an EMBL/GenBank/DDBJ whole genome shotgun (WGS) entry which is preliminary data.</text>
</comment>
<keyword evidence="5" id="KW-0479">Metal-binding</keyword>
<evidence type="ECO:0000313" key="7">
    <source>
        <dbReference type="Proteomes" id="UP000564378"/>
    </source>
</evidence>
<keyword evidence="5" id="KW-0460">Magnesium</keyword>
<feature type="binding site" evidence="5">
    <location>
        <begin position="94"/>
        <end position="97"/>
    </location>
    <ligand>
        <name>substrate</name>
    </ligand>
</feature>
<dbReference type="RefSeq" id="WP_185800288.1">
    <property type="nucleotide sequence ID" value="NZ_JACJVJ010000001.1"/>
</dbReference>
<dbReference type="CDD" id="cd16841">
    <property type="entry name" value="RraA_family"/>
    <property type="match status" value="1"/>
</dbReference>
<evidence type="ECO:0000256" key="4">
    <source>
        <dbReference type="ARBA" id="ARBA00030169"/>
    </source>
</evidence>
<comment type="cofactor">
    <cofactor evidence="1">
        <name>a divalent metal cation</name>
        <dbReference type="ChEBI" id="CHEBI:60240"/>
    </cofactor>
</comment>
<sequence>MPDIEETVRRLSALDCCALSDALDSLHLEGAVTGLAQRSGEGRIAGIAVTFKVAPGDPPPGPPRHLGTAAIAASDGHSIIVVEQRSGVEAGCWGGLLTRGALVQGVRGVVADGPVRDIDEARELNFPIFTNRTTSFTARGRVVDQGTNLDIAVGSATVSPGDFVVADNSAVIFIKPDDVERVLVAAEAIAAREAAMVAAIEAGTPIGEVMSGAYEHMLSEPLK</sequence>
<evidence type="ECO:0000256" key="3">
    <source>
        <dbReference type="ARBA" id="ARBA00029596"/>
    </source>
</evidence>
<dbReference type="Gene3D" id="3.50.30.40">
    <property type="entry name" value="Ribonuclease E inhibitor RraA/RraA-like"/>
    <property type="match status" value="1"/>
</dbReference>
<comment type="cofactor">
    <cofactor evidence="5">
        <name>Mg(2+)</name>
        <dbReference type="ChEBI" id="CHEBI:18420"/>
    </cofactor>
</comment>
<dbReference type="EMBL" id="JACJVJ010000001">
    <property type="protein sequence ID" value="MBC2777056.1"/>
    <property type="molecule type" value="Genomic_DNA"/>
</dbReference>
<dbReference type="AlphaFoldDB" id="A0A842HVD8"/>
<dbReference type="GO" id="GO:0046872">
    <property type="term" value="F:metal ion binding"/>
    <property type="evidence" value="ECO:0007669"/>
    <property type="project" value="UniProtKB-KW"/>
</dbReference>
<dbReference type="Pfam" id="PF03737">
    <property type="entry name" value="RraA-like"/>
    <property type="match status" value="1"/>
</dbReference>
<dbReference type="SUPFAM" id="SSF89562">
    <property type="entry name" value="RraA-like"/>
    <property type="match status" value="1"/>
</dbReference>